<sequence length="260" mass="28534">MQVNTKLEAEYSLHGSSSGRRLTTTSLNEKLNTEKVKETSTDETLRGQAEKRIIDFVGDQVTPRQLLGSLRVLKAVTTCFLVLTLLANLMYIIFVEVVASKHVKKLAGGRRDFLIRLFGLALNVMSILIELDYSQYTSPFFGYKGYLQRGLLLFFVAIITSPDPTHHGLVKGYADDDYYVADAENSISGSAVGFQAIASFVLGACGLVYFAFGVLLIDRFTSDSFVTTDDPVVTTAIPTPDEIEALDRPGNSRPVSMQGP</sequence>
<dbReference type="Proteomes" id="UP001295423">
    <property type="component" value="Unassembled WGS sequence"/>
</dbReference>
<feature type="transmembrane region" description="Helical" evidence="1">
    <location>
        <begin position="113"/>
        <end position="133"/>
    </location>
</feature>
<dbReference type="EMBL" id="CAKOGP040002424">
    <property type="protein sequence ID" value="CAJ1969316.1"/>
    <property type="molecule type" value="Genomic_DNA"/>
</dbReference>
<comment type="caution">
    <text evidence="2">The sequence shown here is derived from an EMBL/GenBank/DDBJ whole genome shotgun (WGS) entry which is preliminary data.</text>
</comment>
<keyword evidence="1" id="KW-0472">Membrane</keyword>
<accession>A0AAD2GBX3</accession>
<organism evidence="2 3">
    <name type="scientific">Cylindrotheca closterium</name>
    <dbReference type="NCBI Taxonomy" id="2856"/>
    <lineage>
        <taxon>Eukaryota</taxon>
        <taxon>Sar</taxon>
        <taxon>Stramenopiles</taxon>
        <taxon>Ochrophyta</taxon>
        <taxon>Bacillariophyta</taxon>
        <taxon>Bacillariophyceae</taxon>
        <taxon>Bacillariophycidae</taxon>
        <taxon>Bacillariales</taxon>
        <taxon>Bacillariaceae</taxon>
        <taxon>Cylindrotheca</taxon>
    </lineage>
</organism>
<evidence type="ECO:0000313" key="3">
    <source>
        <dbReference type="Proteomes" id="UP001295423"/>
    </source>
</evidence>
<keyword evidence="1" id="KW-1133">Transmembrane helix</keyword>
<feature type="transmembrane region" description="Helical" evidence="1">
    <location>
        <begin position="145"/>
        <end position="162"/>
    </location>
</feature>
<gene>
    <name evidence="2" type="ORF">CYCCA115_LOCUS23644</name>
</gene>
<name>A0AAD2GBX3_9STRA</name>
<keyword evidence="3" id="KW-1185">Reference proteome</keyword>
<reference evidence="2" key="1">
    <citation type="submission" date="2023-08" db="EMBL/GenBank/DDBJ databases">
        <authorList>
            <person name="Audoor S."/>
            <person name="Bilcke G."/>
        </authorList>
    </citation>
    <scope>NUCLEOTIDE SEQUENCE</scope>
</reference>
<keyword evidence="1" id="KW-0812">Transmembrane</keyword>
<evidence type="ECO:0000256" key="1">
    <source>
        <dbReference type="SAM" id="Phobius"/>
    </source>
</evidence>
<proteinExistence type="predicted"/>
<feature type="transmembrane region" description="Helical" evidence="1">
    <location>
        <begin position="72"/>
        <end position="93"/>
    </location>
</feature>
<dbReference type="AlphaFoldDB" id="A0AAD2GBX3"/>
<protein>
    <submittedName>
        <fullName evidence="2">Uncharacterized protein</fullName>
    </submittedName>
</protein>
<feature type="transmembrane region" description="Helical" evidence="1">
    <location>
        <begin position="196"/>
        <end position="217"/>
    </location>
</feature>
<evidence type="ECO:0000313" key="2">
    <source>
        <dbReference type="EMBL" id="CAJ1969316.1"/>
    </source>
</evidence>